<comment type="subcellular location">
    <subcellularLocation>
        <location evidence="1">Mitochondrion inner membrane</location>
        <topology evidence="1">Single-pass membrane protein</topology>
    </subcellularLocation>
</comment>
<dbReference type="Gene3D" id="1.10.442.10">
    <property type="entry name" value="Cytochrome c oxidase subunit IV"/>
    <property type="match status" value="1"/>
</dbReference>
<evidence type="ECO:0000256" key="9">
    <source>
        <dbReference type="ARBA" id="ARBA00023128"/>
    </source>
</evidence>
<dbReference type="EMBL" id="SGPM01000141">
    <property type="protein sequence ID" value="THH29086.1"/>
    <property type="molecule type" value="Genomic_DNA"/>
</dbReference>
<evidence type="ECO:0000256" key="6">
    <source>
        <dbReference type="ARBA" id="ARBA00022946"/>
    </source>
</evidence>
<evidence type="ECO:0000256" key="4">
    <source>
        <dbReference type="ARBA" id="ARBA00022692"/>
    </source>
</evidence>
<dbReference type="CDD" id="cd00922">
    <property type="entry name" value="Cyt_c_Oxidase_IV"/>
    <property type="match status" value="1"/>
</dbReference>
<evidence type="ECO:0000313" key="12">
    <source>
        <dbReference type="EMBL" id="THH29086.1"/>
    </source>
</evidence>
<comment type="caution">
    <text evidence="12">The sequence shown here is derived from an EMBL/GenBank/DDBJ whole genome shotgun (WGS) entry which is preliminary data.</text>
</comment>
<dbReference type="GO" id="GO:0005743">
    <property type="term" value="C:mitochondrial inner membrane"/>
    <property type="evidence" value="ECO:0007669"/>
    <property type="project" value="UniProtKB-SubCell"/>
</dbReference>
<evidence type="ECO:0000256" key="8">
    <source>
        <dbReference type="ARBA" id="ARBA00023002"/>
    </source>
</evidence>
<accession>A0A4S4MSD9</accession>
<evidence type="ECO:0000313" key="13">
    <source>
        <dbReference type="Proteomes" id="UP000308730"/>
    </source>
</evidence>
<dbReference type="GO" id="GO:0006123">
    <property type="term" value="P:mitochondrial electron transport, cytochrome c to oxygen"/>
    <property type="evidence" value="ECO:0007669"/>
    <property type="project" value="InterPro"/>
</dbReference>
<evidence type="ECO:0000256" key="10">
    <source>
        <dbReference type="ARBA" id="ARBA00023136"/>
    </source>
</evidence>
<keyword evidence="5" id="KW-0999">Mitochondrion inner membrane</keyword>
<proteinExistence type="inferred from homology"/>
<organism evidence="12 13">
    <name type="scientific">Antrodiella citrinella</name>
    <dbReference type="NCBI Taxonomy" id="2447956"/>
    <lineage>
        <taxon>Eukaryota</taxon>
        <taxon>Fungi</taxon>
        <taxon>Dikarya</taxon>
        <taxon>Basidiomycota</taxon>
        <taxon>Agaricomycotina</taxon>
        <taxon>Agaricomycetes</taxon>
        <taxon>Polyporales</taxon>
        <taxon>Steccherinaceae</taxon>
        <taxon>Antrodiella</taxon>
    </lineage>
</organism>
<dbReference type="OrthoDB" id="186013at2759"/>
<keyword evidence="13" id="KW-1185">Reference proteome</keyword>
<evidence type="ECO:0000256" key="5">
    <source>
        <dbReference type="ARBA" id="ARBA00022792"/>
    </source>
</evidence>
<keyword evidence="8" id="KW-0560">Oxidoreductase</keyword>
<name>A0A4S4MSD9_9APHY</name>
<evidence type="ECO:0000256" key="1">
    <source>
        <dbReference type="ARBA" id="ARBA00004434"/>
    </source>
</evidence>
<sequence length="178" mass="18873">MQALRLARPRAIRPTAAVLVHARGVAATANASSSSTTSSTSAASVVPLSNVEAQWETLNSQDQLAVHQQLAELQKKDWRTLSVDEKKAAYYVAFGPHGPRKPISRPGDSLKVALAVIGAGVISFAVGTAVKSLAPPPPKTMNKEWEEASNARAIEQKMDPISGITSEGYKGPTFVQSK</sequence>
<keyword evidence="10" id="KW-0472">Membrane</keyword>
<dbReference type="PANTHER" id="PTHR10707">
    <property type="entry name" value="CYTOCHROME C OXIDASE SUBUNIT IV"/>
    <property type="match status" value="1"/>
</dbReference>
<dbReference type="PANTHER" id="PTHR10707:SF10">
    <property type="entry name" value="CYTOCHROME C OXIDASE SUBUNIT 4"/>
    <property type="match status" value="1"/>
</dbReference>
<dbReference type="InterPro" id="IPR004203">
    <property type="entry name" value="Cyt_c_oxidase_su4_fam"/>
</dbReference>
<evidence type="ECO:0000256" key="11">
    <source>
        <dbReference type="SAM" id="MobiDB-lite"/>
    </source>
</evidence>
<protein>
    <recommendedName>
        <fullName evidence="14">Cytochrome c oxidase subunit IV</fullName>
    </recommendedName>
</protein>
<dbReference type="InterPro" id="IPR036639">
    <property type="entry name" value="Cyt_c_oxidase_su4_sf"/>
</dbReference>
<keyword evidence="7" id="KW-1133">Transmembrane helix</keyword>
<dbReference type="AlphaFoldDB" id="A0A4S4MSD9"/>
<keyword evidence="9" id="KW-0496">Mitochondrion</keyword>
<dbReference type="SUPFAM" id="SSF81406">
    <property type="entry name" value="Mitochondrial cytochrome c oxidase subunit IV"/>
    <property type="match status" value="1"/>
</dbReference>
<evidence type="ECO:0000256" key="2">
    <source>
        <dbReference type="ARBA" id="ARBA00004673"/>
    </source>
</evidence>
<comment type="pathway">
    <text evidence="2">Energy metabolism; oxidative phosphorylation.</text>
</comment>
<keyword evidence="4" id="KW-0812">Transmembrane</keyword>
<dbReference type="Pfam" id="PF02936">
    <property type="entry name" value="COX4"/>
    <property type="match status" value="1"/>
</dbReference>
<keyword evidence="6" id="KW-0809">Transit peptide</keyword>
<evidence type="ECO:0000256" key="3">
    <source>
        <dbReference type="ARBA" id="ARBA00008135"/>
    </source>
</evidence>
<feature type="region of interest" description="Disordered" evidence="11">
    <location>
        <begin position="156"/>
        <end position="178"/>
    </location>
</feature>
<evidence type="ECO:0000256" key="7">
    <source>
        <dbReference type="ARBA" id="ARBA00022989"/>
    </source>
</evidence>
<dbReference type="FunFam" id="1.10.442.10:FF:000002">
    <property type="entry name" value="Cytochrome c oxidase subunit V"/>
    <property type="match status" value="1"/>
</dbReference>
<dbReference type="Proteomes" id="UP000308730">
    <property type="component" value="Unassembled WGS sequence"/>
</dbReference>
<dbReference type="GO" id="GO:0045277">
    <property type="term" value="C:respiratory chain complex IV"/>
    <property type="evidence" value="ECO:0007669"/>
    <property type="project" value="InterPro"/>
</dbReference>
<gene>
    <name evidence="12" type="ORF">EUX98_g5100</name>
</gene>
<comment type="similarity">
    <text evidence="3">Belongs to the cytochrome c oxidase IV family.</text>
</comment>
<dbReference type="GO" id="GO:0016491">
    <property type="term" value="F:oxidoreductase activity"/>
    <property type="evidence" value="ECO:0007669"/>
    <property type="project" value="UniProtKB-KW"/>
</dbReference>
<reference evidence="12 13" key="1">
    <citation type="submission" date="2019-02" db="EMBL/GenBank/DDBJ databases">
        <title>Genome sequencing of the rare red list fungi Antrodiella citrinella (Flaviporus citrinellus).</title>
        <authorList>
            <person name="Buettner E."/>
            <person name="Kellner H."/>
        </authorList>
    </citation>
    <scope>NUCLEOTIDE SEQUENCE [LARGE SCALE GENOMIC DNA]</scope>
    <source>
        <strain evidence="12 13">DSM 108506</strain>
    </source>
</reference>
<evidence type="ECO:0008006" key="14">
    <source>
        <dbReference type="Google" id="ProtNLM"/>
    </source>
</evidence>